<evidence type="ECO:0000313" key="2">
    <source>
        <dbReference type="EMBL" id="MBX09639.1"/>
    </source>
</evidence>
<dbReference type="AlphaFoldDB" id="A0A2P2KV68"/>
<keyword evidence="1" id="KW-0812">Transmembrane</keyword>
<feature type="transmembrane region" description="Helical" evidence="1">
    <location>
        <begin position="158"/>
        <end position="175"/>
    </location>
</feature>
<protein>
    <submittedName>
        <fullName evidence="2">Uncharacterized protein MANES_08G051400</fullName>
    </submittedName>
</protein>
<proteinExistence type="predicted"/>
<accession>A0A2P2KV68</accession>
<sequence length="176" mass="20312">MAAAVCRHLPPPLSNSRTERHEVTCKKAKNDAAAFEEKKWVKVDYDKGEHLVSTQLTGLRKADLSKQYRVRVGGDRFQKDWTISEVVDRVLQLQPHDDVNGLLNCWIGRFARKNFPPLIKAGRTSLSLFPCILLLGIWVGWVLMILQEKQHILKAQAVKVGYRIWVVYYILIHFFT</sequence>
<reference evidence="2" key="1">
    <citation type="submission" date="2018-02" db="EMBL/GenBank/DDBJ databases">
        <title>Rhizophora mucronata_Transcriptome.</title>
        <authorList>
            <person name="Meera S.P."/>
            <person name="Sreeshan A."/>
            <person name="Augustine A."/>
        </authorList>
    </citation>
    <scope>NUCLEOTIDE SEQUENCE</scope>
    <source>
        <tissue evidence="2">Leaf</tissue>
    </source>
</reference>
<feature type="transmembrane region" description="Helical" evidence="1">
    <location>
        <begin position="126"/>
        <end position="146"/>
    </location>
</feature>
<keyword evidence="1" id="KW-0472">Membrane</keyword>
<dbReference type="EMBL" id="GGEC01029155">
    <property type="protein sequence ID" value="MBX09639.1"/>
    <property type="molecule type" value="Transcribed_RNA"/>
</dbReference>
<evidence type="ECO:0000256" key="1">
    <source>
        <dbReference type="SAM" id="Phobius"/>
    </source>
</evidence>
<organism evidence="2">
    <name type="scientific">Rhizophora mucronata</name>
    <name type="common">Asiatic mangrove</name>
    <dbReference type="NCBI Taxonomy" id="61149"/>
    <lineage>
        <taxon>Eukaryota</taxon>
        <taxon>Viridiplantae</taxon>
        <taxon>Streptophyta</taxon>
        <taxon>Embryophyta</taxon>
        <taxon>Tracheophyta</taxon>
        <taxon>Spermatophyta</taxon>
        <taxon>Magnoliopsida</taxon>
        <taxon>eudicotyledons</taxon>
        <taxon>Gunneridae</taxon>
        <taxon>Pentapetalae</taxon>
        <taxon>rosids</taxon>
        <taxon>fabids</taxon>
        <taxon>Malpighiales</taxon>
        <taxon>Rhizophoraceae</taxon>
        <taxon>Rhizophora</taxon>
    </lineage>
</organism>
<name>A0A2P2KV68_RHIMU</name>
<keyword evidence="1" id="KW-1133">Transmembrane helix</keyword>